<sequence>MAKYVLICFGVFLLSITSLWAQDRQLTGTLRDEQGQPMPGANVVIKGTSRGTSTDAVGEFRLQIPSGGTTLTISSVGYLSKEVTVGTDQNQLNVVLAADARQLQEVTITTALGIDRNAKTLTYSAQRVEGRQLTDVRDANFTNTLNGKVAGLVVTQGAGGPGSASRVILRGNRSIQGNNSALFVVDGVPIDNSNSGQVTSDFGGFNGSDGASNINPDDIASISVLKGAAGSALYGSRAANGVVMITTKRGKSGKVDVNVNSGVAMESAALLPQFQNDYGQGNGGVASDKSNGSWGVKGATTYPNNVANFFRNAYSTNNSVGITGGSEKIQSYVSYTHNYNQGIVPKNDLTRHTLNLRLNTQISSRLTTDAKITYINQSIDNKVRVGEGGVVLNAYKVPRSVDLADYKNVADEAGNPRYWTTSSVYMNPYWTVDRIANNELRNRVLLLGSARYELTDWLSVQGRASYDRYDDANTYQYADRTLLYAQTGGTYQVANAQNIERNIDILFQGNNGLGGGLKLAYNLGGSVNDRSNIFTQTNANGLLVPNKFDLQFARTLQVFTGLVKRQLESVYGTASLSLNDYLILDVTARNDWSSTLPAPHSYFYPSVGVTAVVSDMTTLPDAISFAKIRASYAQVGNDPDPYRLAQTYSFGQGGTGGFVSRDGTKPIENLKPEITTSLEIGADVRFLNNRLGLDFTFYKTNSRNQLLTLGLAPASGFSDQFINAGNVQNTGFEMSLTAKPLAASSRLQWDLTLNAARNKNLIVALDPNIKQSFLGGSFGRLATPVVREGGSYGDLYAFRWQRDAQNRFVVDANGKPLSSKEAEYIGNFNPNFSLGLNNSFTYGNLSFGFLIDGKFGGVLASGTDANSAFDGTAAYTTANRDGGWILPAVTPTGEANTKAINAETFWTTVSGGRYSWGEFFAYDATNVRVRELTLGYTINTPGTFIKSARLSLVARNLFFLYRGNAILDIPGVDKRKLQYDPDVNLGAGNFQGIENGNLPSTRTLGLNLKLAF</sequence>
<evidence type="ECO:0000256" key="2">
    <source>
        <dbReference type="ARBA" id="ARBA00022448"/>
    </source>
</evidence>
<dbReference type="RefSeq" id="WP_207364209.1">
    <property type="nucleotide sequence ID" value="NZ_JAFMYV010000003.1"/>
</dbReference>
<feature type="domain" description="TonB-dependent receptor plug" evidence="9">
    <location>
        <begin position="119"/>
        <end position="242"/>
    </location>
</feature>
<dbReference type="PROSITE" id="PS52016">
    <property type="entry name" value="TONB_DEPENDENT_REC_3"/>
    <property type="match status" value="1"/>
</dbReference>
<dbReference type="Gene3D" id="2.60.40.1120">
    <property type="entry name" value="Carboxypeptidase-like, regulatory domain"/>
    <property type="match status" value="1"/>
</dbReference>
<comment type="subcellular location">
    <subcellularLocation>
        <location evidence="1 7">Cell outer membrane</location>
        <topology evidence="1 7">Multi-pass membrane protein</topology>
    </subcellularLocation>
</comment>
<evidence type="ECO:0000313" key="11">
    <source>
        <dbReference type="Proteomes" id="UP000664034"/>
    </source>
</evidence>
<dbReference type="Pfam" id="PF13715">
    <property type="entry name" value="CarbopepD_reg_2"/>
    <property type="match status" value="1"/>
</dbReference>
<evidence type="ECO:0000259" key="9">
    <source>
        <dbReference type="Pfam" id="PF07715"/>
    </source>
</evidence>
<evidence type="ECO:0000256" key="5">
    <source>
        <dbReference type="ARBA" id="ARBA00023136"/>
    </source>
</evidence>
<keyword evidence="5 7" id="KW-0472">Membrane</keyword>
<reference evidence="10" key="1">
    <citation type="submission" date="2021-03" db="EMBL/GenBank/DDBJ databases">
        <title>Fibrella sp. HMF5335 genome sequencing and assembly.</title>
        <authorList>
            <person name="Kang H."/>
            <person name="Kim H."/>
            <person name="Bae S."/>
            <person name="Joh K."/>
        </authorList>
    </citation>
    <scope>NUCLEOTIDE SEQUENCE</scope>
    <source>
        <strain evidence="10">HMF5335</strain>
    </source>
</reference>
<keyword evidence="4 7" id="KW-0812">Transmembrane</keyword>
<feature type="chain" id="PRO_5037067640" evidence="8">
    <location>
        <begin position="22"/>
        <end position="1012"/>
    </location>
</feature>
<dbReference type="NCBIfam" id="TIGR04056">
    <property type="entry name" value="OMP_RagA_SusC"/>
    <property type="match status" value="1"/>
</dbReference>
<comment type="caution">
    <text evidence="10">The sequence shown here is derived from an EMBL/GenBank/DDBJ whole genome shotgun (WGS) entry which is preliminary data.</text>
</comment>
<dbReference type="InterPro" id="IPR012910">
    <property type="entry name" value="Plug_dom"/>
</dbReference>
<dbReference type="InterPro" id="IPR036942">
    <property type="entry name" value="Beta-barrel_TonB_sf"/>
</dbReference>
<keyword evidence="6 7" id="KW-0998">Cell outer membrane</keyword>
<dbReference type="GO" id="GO:0009279">
    <property type="term" value="C:cell outer membrane"/>
    <property type="evidence" value="ECO:0007669"/>
    <property type="project" value="UniProtKB-SubCell"/>
</dbReference>
<evidence type="ECO:0000256" key="8">
    <source>
        <dbReference type="SAM" id="SignalP"/>
    </source>
</evidence>
<keyword evidence="2 7" id="KW-0813">Transport</keyword>
<name>A0A939GHP7_9BACT</name>
<dbReference type="SUPFAM" id="SSF56935">
    <property type="entry name" value="Porins"/>
    <property type="match status" value="1"/>
</dbReference>
<evidence type="ECO:0000256" key="6">
    <source>
        <dbReference type="ARBA" id="ARBA00023237"/>
    </source>
</evidence>
<proteinExistence type="inferred from homology"/>
<dbReference type="EMBL" id="JAFMYV010000003">
    <property type="protein sequence ID" value="MBO0936662.1"/>
    <property type="molecule type" value="Genomic_DNA"/>
</dbReference>
<dbReference type="NCBIfam" id="TIGR04057">
    <property type="entry name" value="SusC_RagA_signa"/>
    <property type="match status" value="1"/>
</dbReference>
<dbReference type="Gene3D" id="2.40.170.20">
    <property type="entry name" value="TonB-dependent receptor, beta-barrel domain"/>
    <property type="match status" value="1"/>
</dbReference>
<evidence type="ECO:0000256" key="4">
    <source>
        <dbReference type="ARBA" id="ARBA00022692"/>
    </source>
</evidence>
<dbReference type="InterPro" id="IPR023996">
    <property type="entry name" value="TonB-dep_OMP_SusC/RagA"/>
</dbReference>
<dbReference type="SUPFAM" id="SSF49464">
    <property type="entry name" value="Carboxypeptidase regulatory domain-like"/>
    <property type="match status" value="1"/>
</dbReference>
<dbReference type="Gene3D" id="2.170.130.10">
    <property type="entry name" value="TonB-dependent receptor, plug domain"/>
    <property type="match status" value="1"/>
</dbReference>
<evidence type="ECO:0000256" key="7">
    <source>
        <dbReference type="PROSITE-ProRule" id="PRU01360"/>
    </source>
</evidence>
<protein>
    <submittedName>
        <fullName evidence="10">SusC/RagA family TonB-linked outer membrane protein</fullName>
    </submittedName>
</protein>
<dbReference type="Pfam" id="PF07715">
    <property type="entry name" value="Plug"/>
    <property type="match status" value="1"/>
</dbReference>
<dbReference type="AlphaFoldDB" id="A0A939GHP7"/>
<keyword evidence="3 7" id="KW-1134">Transmembrane beta strand</keyword>
<organism evidence="10 11">
    <name type="scientific">Fibrella rubiginis</name>
    <dbReference type="NCBI Taxonomy" id="2817060"/>
    <lineage>
        <taxon>Bacteria</taxon>
        <taxon>Pseudomonadati</taxon>
        <taxon>Bacteroidota</taxon>
        <taxon>Cytophagia</taxon>
        <taxon>Cytophagales</taxon>
        <taxon>Spirosomataceae</taxon>
        <taxon>Fibrella</taxon>
    </lineage>
</organism>
<dbReference type="Proteomes" id="UP000664034">
    <property type="component" value="Unassembled WGS sequence"/>
</dbReference>
<dbReference type="InterPro" id="IPR039426">
    <property type="entry name" value="TonB-dep_rcpt-like"/>
</dbReference>
<accession>A0A939GHP7</accession>
<comment type="similarity">
    <text evidence="7">Belongs to the TonB-dependent receptor family.</text>
</comment>
<evidence type="ECO:0000256" key="1">
    <source>
        <dbReference type="ARBA" id="ARBA00004571"/>
    </source>
</evidence>
<dbReference type="InterPro" id="IPR023997">
    <property type="entry name" value="TonB-dep_OMP_SusC/RagA_CS"/>
</dbReference>
<keyword evidence="11" id="KW-1185">Reference proteome</keyword>
<dbReference type="InterPro" id="IPR037066">
    <property type="entry name" value="Plug_dom_sf"/>
</dbReference>
<gene>
    <name evidence="10" type="ORF">J2I47_08915</name>
</gene>
<evidence type="ECO:0000313" key="10">
    <source>
        <dbReference type="EMBL" id="MBO0936662.1"/>
    </source>
</evidence>
<dbReference type="InterPro" id="IPR008969">
    <property type="entry name" value="CarboxyPept-like_regulatory"/>
</dbReference>
<evidence type="ECO:0000256" key="3">
    <source>
        <dbReference type="ARBA" id="ARBA00022452"/>
    </source>
</evidence>
<feature type="signal peptide" evidence="8">
    <location>
        <begin position="1"/>
        <end position="21"/>
    </location>
</feature>
<keyword evidence="8" id="KW-0732">Signal</keyword>